<name>A0A382PXH3_9ZZZZ</name>
<accession>A0A382PXH3</accession>
<evidence type="ECO:0008006" key="2">
    <source>
        <dbReference type="Google" id="ProtNLM"/>
    </source>
</evidence>
<reference evidence="1" key="1">
    <citation type="submission" date="2018-05" db="EMBL/GenBank/DDBJ databases">
        <authorList>
            <person name="Lanie J.A."/>
            <person name="Ng W.-L."/>
            <person name="Kazmierczak K.M."/>
            <person name="Andrzejewski T.M."/>
            <person name="Davidsen T.M."/>
            <person name="Wayne K.J."/>
            <person name="Tettelin H."/>
            <person name="Glass J.I."/>
            <person name="Rusch D."/>
            <person name="Podicherti R."/>
            <person name="Tsui H.-C.T."/>
            <person name="Winkler M.E."/>
        </authorList>
    </citation>
    <scope>NUCLEOTIDE SEQUENCE</scope>
</reference>
<organism evidence="1">
    <name type="scientific">marine metagenome</name>
    <dbReference type="NCBI Taxonomy" id="408172"/>
    <lineage>
        <taxon>unclassified sequences</taxon>
        <taxon>metagenomes</taxon>
        <taxon>ecological metagenomes</taxon>
    </lineage>
</organism>
<feature type="non-terminal residue" evidence="1">
    <location>
        <position position="273"/>
    </location>
</feature>
<dbReference type="EMBL" id="UINC01110091">
    <property type="protein sequence ID" value="SVC77365.1"/>
    <property type="molecule type" value="Genomic_DNA"/>
</dbReference>
<evidence type="ECO:0000313" key="1">
    <source>
        <dbReference type="EMBL" id="SVC77365.1"/>
    </source>
</evidence>
<gene>
    <name evidence="1" type="ORF">METZ01_LOCUS330219</name>
</gene>
<sequence>MFNLAKGLGTLPWALSLRTLLLLAPLLLILVAACSSESDDPIISSEQESGGPEYSAIIITTDMSVGESRVLFGVIDRQGMPVPGTSSEVGVYFLVPGEDARELKESVTANFVNWPTAVGGVFAANLDLDIGGLYEIDVNLTSGDGTQVFAQASFILQDHPSTPAIGSPAPASVTHTAAEAEDISHITSSLAPDLDLYRLSIHEALQRNKPLVVVFATPAYCVSATCGPQVGEVTKVKESLGDRANFIHIEVFENPHLIEGERPTTDLVAAVQE</sequence>
<proteinExistence type="predicted"/>
<protein>
    <recommendedName>
        <fullName evidence="2">Thioredoxin domain-containing protein</fullName>
    </recommendedName>
</protein>
<dbReference type="PROSITE" id="PS51257">
    <property type="entry name" value="PROKAR_LIPOPROTEIN"/>
    <property type="match status" value="1"/>
</dbReference>
<dbReference type="AlphaFoldDB" id="A0A382PXH3"/>